<dbReference type="GO" id="GO:0008168">
    <property type="term" value="F:methyltransferase activity"/>
    <property type="evidence" value="ECO:0007669"/>
    <property type="project" value="UniProtKB-KW"/>
</dbReference>
<dbReference type="PANTHER" id="PTHR11579">
    <property type="entry name" value="PROTEIN-L-ISOASPARTATE O-METHYLTRANSFERASE"/>
    <property type="match status" value="1"/>
</dbReference>
<dbReference type="InterPro" id="IPR000682">
    <property type="entry name" value="PCMT"/>
</dbReference>
<dbReference type="EMBL" id="JBHMQV010000007">
    <property type="protein sequence ID" value="MFC0843495.1"/>
    <property type="molecule type" value="Genomic_DNA"/>
</dbReference>
<protein>
    <recommendedName>
        <fullName evidence="4">Protein-L-isoaspartate O-methyltransferase</fullName>
        <ecNumber evidence="3">2.1.1.77</ecNumber>
    </recommendedName>
    <alternativeName>
        <fullName evidence="11">L-isoaspartyl protein carboxyl methyltransferase</fullName>
    </alternativeName>
    <alternativeName>
        <fullName evidence="9">Protein L-isoaspartyl methyltransferase</fullName>
    </alternativeName>
    <alternativeName>
        <fullName evidence="10">Protein-beta-aspartate methyltransferase</fullName>
    </alternativeName>
</protein>
<reference evidence="12 13" key="1">
    <citation type="submission" date="2024-09" db="EMBL/GenBank/DDBJ databases">
        <authorList>
            <person name="Sun Q."/>
            <person name="Mori K."/>
        </authorList>
    </citation>
    <scope>NUCLEOTIDE SEQUENCE [LARGE SCALE GENOMIC DNA]</scope>
    <source>
        <strain evidence="12 13">JCM 4557</strain>
    </source>
</reference>
<organism evidence="12 13">
    <name type="scientific">Streptomyces noboritoensis</name>
    <dbReference type="NCBI Taxonomy" id="67337"/>
    <lineage>
        <taxon>Bacteria</taxon>
        <taxon>Bacillati</taxon>
        <taxon>Actinomycetota</taxon>
        <taxon>Actinomycetes</taxon>
        <taxon>Kitasatosporales</taxon>
        <taxon>Streptomycetaceae</taxon>
        <taxon>Streptomyces</taxon>
    </lineage>
</organism>
<keyword evidence="13" id="KW-1185">Reference proteome</keyword>
<dbReference type="Pfam" id="PF01135">
    <property type="entry name" value="PCMT"/>
    <property type="match status" value="1"/>
</dbReference>
<evidence type="ECO:0000256" key="10">
    <source>
        <dbReference type="ARBA" id="ARBA00031323"/>
    </source>
</evidence>
<dbReference type="Gene3D" id="3.40.50.150">
    <property type="entry name" value="Vaccinia Virus protein VP39"/>
    <property type="match status" value="1"/>
</dbReference>
<dbReference type="CDD" id="cd02440">
    <property type="entry name" value="AdoMet_MTases"/>
    <property type="match status" value="1"/>
</dbReference>
<evidence type="ECO:0000256" key="3">
    <source>
        <dbReference type="ARBA" id="ARBA00011890"/>
    </source>
</evidence>
<evidence type="ECO:0000256" key="2">
    <source>
        <dbReference type="ARBA" id="ARBA00005369"/>
    </source>
</evidence>
<evidence type="ECO:0000256" key="7">
    <source>
        <dbReference type="ARBA" id="ARBA00022679"/>
    </source>
</evidence>
<dbReference type="Proteomes" id="UP001589887">
    <property type="component" value="Unassembled WGS sequence"/>
</dbReference>
<evidence type="ECO:0000256" key="11">
    <source>
        <dbReference type="ARBA" id="ARBA00031350"/>
    </source>
</evidence>
<dbReference type="GO" id="GO:0032259">
    <property type="term" value="P:methylation"/>
    <property type="evidence" value="ECO:0007669"/>
    <property type="project" value="UniProtKB-KW"/>
</dbReference>
<name>A0ABV6TG87_9ACTN</name>
<keyword evidence="5" id="KW-0963">Cytoplasm</keyword>
<evidence type="ECO:0000313" key="12">
    <source>
        <dbReference type="EMBL" id="MFC0843495.1"/>
    </source>
</evidence>
<evidence type="ECO:0000256" key="6">
    <source>
        <dbReference type="ARBA" id="ARBA00022603"/>
    </source>
</evidence>
<dbReference type="SUPFAM" id="SSF53335">
    <property type="entry name" value="S-adenosyl-L-methionine-dependent methyltransferases"/>
    <property type="match status" value="1"/>
</dbReference>
<evidence type="ECO:0000256" key="9">
    <source>
        <dbReference type="ARBA" id="ARBA00030757"/>
    </source>
</evidence>
<evidence type="ECO:0000256" key="4">
    <source>
        <dbReference type="ARBA" id="ARBA00013346"/>
    </source>
</evidence>
<comment type="similarity">
    <text evidence="2">Belongs to the methyltransferase superfamily. L-isoaspartyl/D-aspartyl protein methyltransferase family.</text>
</comment>
<comment type="subcellular location">
    <subcellularLocation>
        <location evidence="1">Cytoplasm</location>
    </subcellularLocation>
</comment>
<keyword evidence="7" id="KW-0808">Transferase</keyword>
<comment type="caution">
    <text evidence="12">The sequence shown here is derived from an EMBL/GenBank/DDBJ whole genome shotgun (WGS) entry which is preliminary data.</text>
</comment>
<sequence>MDERQHVEQCMEIIDTYRGGYFNGRPWLRDAFESIPRSHFVPDRVWWPERDTDGLYPVFDRTADPERWLEAVYTPTAALITQIADGKISPKDGPTESSDFTSSISCPAVVVQMLHHLDPQPGEKVLEIGTGTGYNAALLAHRVGAGHLTTVEIDPSTAEQARATLHIRDAPAPHVFVADGEGGYTPHAPYDRLISTACVQRIPPAWLEQVKPGGVILTPVATPFGDDALTLLTVDDVGHAKGRLVAAVRFMRVRSQRQRRPWRELGWPRLPDFELTAGPDGQSIRQS</sequence>
<evidence type="ECO:0000313" key="13">
    <source>
        <dbReference type="Proteomes" id="UP001589887"/>
    </source>
</evidence>
<dbReference type="RefSeq" id="WP_190093070.1">
    <property type="nucleotide sequence ID" value="NZ_JBHMQV010000007.1"/>
</dbReference>
<dbReference type="EC" id="2.1.1.77" evidence="3"/>
<evidence type="ECO:0000256" key="8">
    <source>
        <dbReference type="ARBA" id="ARBA00022691"/>
    </source>
</evidence>
<gene>
    <name evidence="12" type="ORF">ACFH04_07070</name>
</gene>
<evidence type="ECO:0000256" key="1">
    <source>
        <dbReference type="ARBA" id="ARBA00004496"/>
    </source>
</evidence>
<dbReference type="InterPro" id="IPR029063">
    <property type="entry name" value="SAM-dependent_MTases_sf"/>
</dbReference>
<evidence type="ECO:0000256" key="5">
    <source>
        <dbReference type="ARBA" id="ARBA00022490"/>
    </source>
</evidence>
<keyword evidence="6 12" id="KW-0489">Methyltransferase</keyword>
<dbReference type="PANTHER" id="PTHR11579:SF0">
    <property type="entry name" value="PROTEIN-L-ISOASPARTATE(D-ASPARTATE) O-METHYLTRANSFERASE"/>
    <property type="match status" value="1"/>
</dbReference>
<keyword evidence="8" id="KW-0949">S-adenosyl-L-methionine</keyword>
<accession>A0ABV6TG87</accession>
<proteinExistence type="inferred from homology"/>